<gene>
    <name evidence="2" type="ORF">PLA107_032640</name>
</gene>
<evidence type="ECO:0000313" key="3">
    <source>
        <dbReference type="Proteomes" id="UP000006426"/>
    </source>
</evidence>
<dbReference type="RefSeq" id="WP_005741701.1">
    <property type="nucleotide sequence ID" value="NZ_CP031226.1"/>
</dbReference>
<dbReference type="GeneID" id="39474329"/>
<feature type="transmembrane region" description="Helical" evidence="1">
    <location>
        <begin position="6"/>
        <end position="24"/>
    </location>
</feature>
<keyword evidence="1" id="KW-0812">Transmembrane</keyword>
<dbReference type="AlphaFoldDB" id="A0AAD0V9S3"/>
<proteinExistence type="predicted"/>
<reference evidence="2 3" key="1">
    <citation type="journal article" date="2011" name="PLoS Pathog.">
        <title>Dynamic evolution of pathogenicity revealed by sequencing and comparative genomics of 19 Pseudomonas syringae isolates.</title>
        <authorList>
            <person name="Baltrus D.A."/>
            <person name="Nishimura M.T."/>
            <person name="Romanchuk A."/>
            <person name="Chang J.H."/>
            <person name="Mukhtar M.S."/>
            <person name="Cherkis K."/>
            <person name="Roach J."/>
            <person name="Grant S.R."/>
            <person name="Jones C.D."/>
            <person name="Dangl J.L."/>
        </authorList>
    </citation>
    <scope>NUCLEOTIDE SEQUENCE [LARGE SCALE GENOMIC DNA]</scope>
    <source>
        <strain evidence="2 3">M301315</strain>
    </source>
</reference>
<sequence>MSYSDRLTLLAQLLLYLFAMYLVFKAFGPTRRRPFGDYLHKHRLTVVGGQEDAGFVIKTKSVLTEKQFHALVKEHVQFFANEENHV</sequence>
<geneLocation type="plasmid" evidence="3">
    <name>pmppla107</name>
</geneLocation>
<name>A0AAD0V9S3_PSEAV</name>
<keyword evidence="2" id="KW-0614">Plasmid</keyword>
<keyword evidence="1" id="KW-1133">Transmembrane helix</keyword>
<accession>A0AAD0V9S3</accession>
<dbReference type="EMBL" id="CP031226">
    <property type="protein sequence ID" value="AXH59976.1"/>
    <property type="molecule type" value="Genomic_DNA"/>
</dbReference>
<organism evidence="2 3">
    <name type="scientific">Pseudomonas amygdali pv. lachrymans str. M301315</name>
    <dbReference type="NCBI Taxonomy" id="629260"/>
    <lineage>
        <taxon>Bacteria</taxon>
        <taxon>Pseudomonadati</taxon>
        <taxon>Pseudomonadota</taxon>
        <taxon>Gammaproteobacteria</taxon>
        <taxon>Pseudomonadales</taxon>
        <taxon>Pseudomonadaceae</taxon>
        <taxon>Pseudomonas</taxon>
        <taxon>Pseudomonas amygdali</taxon>
    </lineage>
</organism>
<keyword evidence="1" id="KW-0472">Membrane</keyword>
<evidence type="ECO:0000256" key="1">
    <source>
        <dbReference type="SAM" id="Phobius"/>
    </source>
</evidence>
<evidence type="ECO:0000313" key="2">
    <source>
        <dbReference type="EMBL" id="AXH59976.1"/>
    </source>
</evidence>
<dbReference type="Proteomes" id="UP000006426">
    <property type="component" value="Plasmid pmppla107"/>
</dbReference>
<protein>
    <submittedName>
        <fullName evidence="2">Uncharacterized protein</fullName>
    </submittedName>
</protein>